<protein>
    <recommendedName>
        <fullName evidence="13">O-methylsterigmatocystin oxidoreductase</fullName>
    </recommendedName>
</protein>
<dbReference type="GO" id="GO:0004497">
    <property type="term" value="F:monooxygenase activity"/>
    <property type="evidence" value="ECO:0007669"/>
    <property type="project" value="UniProtKB-KW"/>
</dbReference>
<dbReference type="Pfam" id="PF00067">
    <property type="entry name" value="p450"/>
    <property type="match status" value="1"/>
</dbReference>
<feature type="binding site" description="axial binding residue" evidence="9">
    <location>
        <position position="460"/>
    </location>
    <ligand>
        <name>heme</name>
        <dbReference type="ChEBI" id="CHEBI:30413"/>
    </ligand>
    <ligandPart>
        <name>Fe</name>
        <dbReference type="ChEBI" id="CHEBI:18248"/>
    </ligandPart>
</feature>
<keyword evidence="7 9" id="KW-0408">Iron</keyword>
<comment type="caution">
    <text evidence="12">The sequence shown here is derived from an EMBL/GenBank/DDBJ whole genome shotgun (WGS) entry which is preliminary data.</text>
</comment>
<dbReference type="EMBL" id="JAFIQS010000005">
    <property type="protein sequence ID" value="KAG5169736.1"/>
    <property type="molecule type" value="Genomic_DNA"/>
</dbReference>
<dbReference type="PANTHER" id="PTHR46300:SF7">
    <property type="entry name" value="P450, PUTATIVE (EUROFUNG)-RELATED"/>
    <property type="match status" value="1"/>
</dbReference>
<dbReference type="InterPro" id="IPR002401">
    <property type="entry name" value="Cyt_P450_E_grp-I"/>
</dbReference>
<keyword evidence="8 10" id="KW-0503">Monooxygenase</keyword>
<evidence type="ECO:0000256" key="5">
    <source>
        <dbReference type="ARBA" id="ARBA00022723"/>
    </source>
</evidence>
<dbReference type="OrthoDB" id="2789670at2759"/>
<evidence type="ECO:0000256" key="8">
    <source>
        <dbReference type="ARBA" id="ARBA00023033"/>
    </source>
</evidence>
<feature type="transmembrane region" description="Helical" evidence="11">
    <location>
        <begin position="12"/>
        <end position="35"/>
    </location>
</feature>
<dbReference type="CDD" id="cd11065">
    <property type="entry name" value="CYP64-like"/>
    <property type="match status" value="1"/>
</dbReference>
<keyword evidence="11" id="KW-0472">Membrane</keyword>
<dbReference type="Gene3D" id="1.10.630.10">
    <property type="entry name" value="Cytochrome P450"/>
    <property type="match status" value="1"/>
</dbReference>
<dbReference type="SUPFAM" id="SSF48264">
    <property type="entry name" value="Cytochrome P450"/>
    <property type="match status" value="1"/>
</dbReference>
<keyword evidence="5 9" id="KW-0479">Metal-binding</keyword>
<evidence type="ECO:0000256" key="10">
    <source>
        <dbReference type="RuleBase" id="RU000461"/>
    </source>
</evidence>
<dbReference type="AlphaFoldDB" id="A0A8H7XXT7"/>
<evidence type="ECO:0000256" key="11">
    <source>
        <dbReference type="SAM" id="Phobius"/>
    </source>
</evidence>
<evidence type="ECO:0000313" key="12">
    <source>
        <dbReference type="EMBL" id="KAG5169736.1"/>
    </source>
</evidence>
<dbReference type="InterPro" id="IPR036396">
    <property type="entry name" value="Cyt_P450_sf"/>
</dbReference>
<evidence type="ECO:0000256" key="1">
    <source>
        <dbReference type="ARBA" id="ARBA00001971"/>
    </source>
</evidence>
<sequence>MSGLLSKASAIFITYPVYTFVLGTLVYALVVKILLGKSRYLKRNPRNLPLPPGPKGYPIIGNLFDVPKDKPWVGYSEWTKTYGDMIYFEVLGQPFIVLNSLQRTIDLFDKRSSNYSDRMRMPMVLELMDWDYNMAMLPYGQWWRRHRRAFTEHFHHNIVWKYQPTQLRETRAFLHRLLTTPENFMHHIRHTFAATIMSVAYGITIKDTEDPYISNAEEALMGLAEAGIPGSFLVDLMPWLKYIPAWFPGAGFQRKAAHWRKVNADVAQKPFKFAEEELQKGTAVPSLSSTLIERLPDKSDPYYAEERKIAQDTAAVAYVGGADTTVSTVQSFFLAMALYPDVQKRAQAELDAVVGRGRLPEFSDRDAMPYVNALVKESVRWNQVIPLAVGHMATEDDEYDGYFIPRGTVVMGNGWAILHDPEVFEDPMEFRPERYLKDGQLDPDARNPDCAAFGYGRRKCPGRHMSDNALYSIVASVLSVYDITPPRDESGKMVQLKAEFTSGLLSYPAPFECVIKPRSPEAEALIRDCVE</sequence>
<keyword evidence="4 9" id="KW-0349">Heme</keyword>
<dbReference type="GO" id="GO:0005506">
    <property type="term" value="F:iron ion binding"/>
    <property type="evidence" value="ECO:0007669"/>
    <property type="project" value="InterPro"/>
</dbReference>
<dbReference type="InterPro" id="IPR050364">
    <property type="entry name" value="Cytochrome_P450_fung"/>
</dbReference>
<comment type="pathway">
    <text evidence="2">Secondary metabolite biosynthesis.</text>
</comment>
<dbReference type="GO" id="GO:0016705">
    <property type="term" value="F:oxidoreductase activity, acting on paired donors, with incorporation or reduction of molecular oxygen"/>
    <property type="evidence" value="ECO:0007669"/>
    <property type="project" value="InterPro"/>
</dbReference>
<keyword evidence="6 10" id="KW-0560">Oxidoreductase</keyword>
<name>A0A8H7XXT7_PSICU</name>
<dbReference type="PANTHER" id="PTHR46300">
    <property type="entry name" value="P450, PUTATIVE (EUROFUNG)-RELATED-RELATED"/>
    <property type="match status" value="1"/>
</dbReference>
<reference evidence="12" key="1">
    <citation type="submission" date="2021-02" db="EMBL/GenBank/DDBJ databases">
        <title>Psilocybe cubensis genome.</title>
        <authorList>
            <person name="Mckernan K.J."/>
            <person name="Crawford S."/>
            <person name="Trippe A."/>
            <person name="Kane L.T."/>
            <person name="Mclaughlin S."/>
        </authorList>
    </citation>
    <scope>NUCLEOTIDE SEQUENCE [LARGE SCALE GENOMIC DNA]</scope>
    <source>
        <strain evidence="12">MGC-MH-2018</strain>
    </source>
</reference>
<evidence type="ECO:0008006" key="13">
    <source>
        <dbReference type="Google" id="ProtNLM"/>
    </source>
</evidence>
<dbReference type="GO" id="GO:0020037">
    <property type="term" value="F:heme binding"/>
    <property type="evidence" value="ECO:0007669"/>
    <property type="project" value="InterPro"/>
</dbReference>
<keyword evidence="11" id="KW-1133">Transmembrane helix</keyword>
<evidence type="ECO:0000256" key="2">
    <source>
        <dbReference type="ARBA" id="ARBA00005179"/>
    </source>
</evidence>
<evidence type="ECO:0000256" key="3">
    <source>
        <dbReference type="ARBA" id="ARBA00010617"/>
    </source>
</evidence>
<evidence type="ECO:0000256" key="6">
    <source>
        <dbReference type="ARBA" id="ARBA00023002"/>
    </source>
</evidence>
<gene>
    <name evidence="12" type="ORF">JR316_006294</name>
</gene>
<dbReference type="InterPro" id="IPR017972">
    <property type="entry name" value="Cyt_P450_CS"/>
</dbReference>
<evidence type="ECO:0000256" key="7">
    <source>
        <dbReference type="ARBA" id="ARBA00023004"/>
    </source>
</evidence>
<proteinExistence type="inferred from homology"/>
<accession>A0A8H7XXT7</accession>
<dbReference type="PROSITE" id="PS00086">
    <property type="entry name" value="CYTOCHROME_P450"/>
    <property type="match status" value="1"/>
</dbReference>
<organism evidence="12">
    <name type="scientific">Psilocybe cubensis</name>
    <name type="common">Psychedelic mushroom</name>
    <name type="synonym">Stropharia cubensis</name>
    <dbReference type="NCBI Taxonomy" id="181762"/>
    <lineage>
        <taxon>Eukaryota</taxon>
        <taxon>Fungi</taxon>
        <taxon>Dikarya</taxon>
        <taxon>Basidiomycota</taxon>
        <taxon>Agaricomycotina</taxon>
        <taxon>Agaricomycetes</taxon>
        <taxon>Agaricomycetidae</taxon>
        <taxon>Agaricales</taxon>
        <taxon>Agaricineae</taxon>
        <taxon>Strophariaceae</taxon>
        <taxon>Psilocybe</taxon>
    </lineage>
</organism>
<evidence type="ECO:0000256" key="4">
    <source>
        <dbReference type="ARBA" id="ARBA00022617"/>
    </source>
</evidence>
<evidence type="ECO:0000256" key="9">
    <source>
        <dbReference type="PIRSR" id="PIRSR602401-1"/>
    </source>
</evidence>
<comment type="similarity">
    <text evidence="3 10">Belongs to the cytochrome P450 family.</text>
</comment>
<dbReference type="PRINTS" id="PR00463">
    <property type="entry name" value="EP450I"/>
</dbReference>
<comment type="cofactor">
    <cofactor evidence="1 9">
        <name>heme</name>
        <dbReference type="ChEBI" id="CHEBI:30413"/>
    </cofactor>
</comment>
<keyword evidence="11" id="KW-0812">Transmembrane</keyword>
<dbReference type="InterPro" id="IPR001128">
    <property type="entry name" value="Cyt_P450"/>
</dbReference>